<keyword evidence="2" id="KW-1185">Reference proteome</keyword>
<dbReference type="RefSeq" id="WP_159424411.1">
    <property type="nucleotide sequence ID" value="NZ_JBEZVE010000023.1"/>
</dbReference>
<dbReference type="EMBL" id="JBEZVE010000023">
    <property type="protein sequence ID" value="MEU3785771.1"/>
    <property type="molecule type" value="Genomic_DNA"/>
</dbReference>
<organism evidence="1 2">
    <name type="scientific">Streptomyces sp. 900129855</name>
    <dbReference type="NCBI Taxonomy" id="3155129"/>
    <lineage>
        <taxon>Bacteria</taxon>
        <taxon>Bacillati</taxon>
        <taxon>Actinomycetota</taxon>
        <taxon>Actinomycetes</taxon>
        <taxon>Kitasatosporales</taxon>
        <taxon>Streptomycetaceae</taxon>
        <taxon>Streptomyces</taxon>
    </lineage>
</organism>
<accession>A0ABV2ZT71</accession>
<dbReference type="Proteomes" id="UP001550739">
    <property type="component" value="Unassembled WGS sequence"/>
</dbReference>
<sequence>MREDRTRVEPQVTESLLRDFLALLEAAQKELNQRWNDQEKSGCHADCA</sequence>
<evidence type="ECO:0000313" key="2">
    <source>
        <dbReference type="Proteomes" id="UP001550739"/>
    </source>
</evidence>
<comment type="caution">
    <text evidence="1">The sequence shown here is derived from an EMBL/GenBank/DDBJ whole genome shotgun (WGS) entry which is preliminary data.</text>
</comment>
<name>A0ABV2ZT71_9ACTN</name>
<protein>
    <submittedName>
        <fullName evidence="1">Uncharacterized protein</fullName>
    </submittedName>
</protein>
<proteinExistence type="predicted"/>
<gene>
    <name evidence="1" type="ORF">AB0E89_35400</name>
</gene>
<evidence type="ECO:0000313" key="1">
    <source>
        <dbReference type="EMBL" id="MEU3785771.1"/>
    </source>
</evidence>
<reference evidence="1 2" key="1">
    <citation type="submission" date="2024-06" db="EMBL/GenBank/DDBJ databases">
        <title>The Natural Products Discovery Center: Release of the First 8490 Sequenced Strains for Exploring Actinobacteria Biosynthetic Diversity.</title>
        <authorList>
            <person name="Kalkreuter E."/>
            <person name="Kautsar S.A."/>
            <person name="Yang D."/>
            <person name="Bader C.D."/>
            <person name="Teijaro C.N."/>
            <person name="Fluegel L."/>
            <person name="Davis C.M."/>
            <person name="Simpson J.R."/>
            <person name="Lauterbach L."/>
            <person name="Steele A.D."/>
            <person name="Gui C."/>
            <person name="Meng S."/>
            <person name="Li G."/>
            <person name="Viehrig K."/>
            <person name="Ye F."/>
            <person name="Su P."/>
            <person name="Kiefer A.F."/>
            <person name="Nichols A."/>
            <person name="Cepeda A.J."/>
            <person name="Yan W."/>
            <person name="Fan B."/>
            <person name="Jiang Y."/>
            <person name="Adhikari A."/>
            <person name="Zheng C.-J."/>
            <person name="Schuster L."/>
            <person name="Cowan T.M."/>
            <person name="Smanski M.J."/>
            <person name="Chevrette M.G."/>
            <person name="De Carvalho L.P.S."/>
            <person name="Shen B."/>
        </authorList>
    </citation>
    <scope>NUCLEOTIDE SEQUENCE [LARGE SCALE GENOMIC DNA]</scope>
    <source>
        <strain evidence="1 2">NPDC033843</strain>
    </source>
</reference>